<proteinExistence type="predicted"/>
<name>A0AAD6X6M0_9AGAR</name>
<keyword evidence="2" id="KW-1185">Reference proteome</keyword>
<accession>A0AAD6X6M0</accession>
<dbReference type="AlphaFoldDB" id="A0AAD6X6M0"/>
<dbReference type="SUPFAM" id="SSF52047">
    <property type="entry name" value="RNI-like"/>
    <property type="match status" value="1"/>
</dbReference>
<evidence type="ECO:0000313" key="2">
    <source>
        <dbReference type="Proteomes" id="UP001218188"/>
    </source>
</evidence>
<dbReference type="Gene3D" id="3.80.10.10">
    <property type="entry name" value="Ribonuclease Inhibitor"/>
    <property type="match status" value="1"/>
</dbReference>
<organism evidence="1 2">
    <name type="scientific">Mycena alexandri</name>
    <dbReference type="NCBI Taxonomy" id="1745969"/>
    <lineage>
        <taxon>Eukaryota</taxon>
        <taxon>Fungi</taxon>
        <taxon>Dikarya</taxon>
        <taxon>Basidiomycota</taxon>
        <taxon>Agaricomycotina</taxon>
        <taxon>Agaricomycetes</taxon>
        <taxon>Agaricomycetidae</taxon>
        <taxon>Agaricales</taxon>
        <taxon>Marasmiineae</taxon>
        <taxon>Mycenaceae</taxon>
        <taxon>Mycena</taxon>
    </lineage>
</organism>
<evidence type="ECO:0008006" key="3">
    <source>
        <dbReference type="Google" id="ProtNLM"/>
    </source>
</evidence>
<dbReference type="EMBL" id="JARJCM010000031">
    <property type="protein sequence ID" value="KAJ7038557.1"/>
    <property type="molecule type" value="Genomic_DNA"/>
</dbReference>
<dbReference type="InterPro" id="IPR032675">
    <property type="entry name" value="LRR_dom_sf"/>
</dbReference>
<protein>
    <recommendedName>
        <fullName evidence="3">F-box domain-containing protein</fullName>
    </recommendedName>
</protein>
<reference evidence="1" key="1">
    <citation type="submission" date="2023-03" db="EMBL/GenBank/DDBJ databases">
        <title>Massive genome expansion in bonnet fungi (Mycena s.s.) driven by repeated elements and novel gene families across ecological guilds.</title>
        <authorList>
            <consortium name="Lawrence Berkeley National Laboratory"/>
            <person name="Harder C.B."/>
            <person name="Miyauchi S."/>
            <person name="Viragh M."/>
            <person name="Kuo A."/>
            <person name="Thoen E."/>
            <person name="Andreopoulos B."/>
            <person name="Lu D."/>
            <person name="Skrede I."/>
            <person name="Drula E."/>
            <person name="Henrissat B."/>
            <person name="Morin E."/>
            <person name="Kohler A."/>
            <person name="Barry K."/>
            <person name="LaButti K."/>
            <person name="Morin E."/>
            <person name="Salamov A."/>
            <person name="Lipzen A."/>
            <person name="Mereny Z."/>
            <person name="Hegedus B."/>
            <person name="Baldrian P."/>
            <person name="Stursova M."/>
            <person name="Weitz H."/>
            <person name="Taylor A."/>
            <person name="Grigoriev I.V."/>
            <person name="Nagy L.G."/>
            <person name="Martin F."/>
            <person name="Kauserud H."/>
        </authorList>
    </citation>
    <scope>NUCLEOTIDE SEQUENCE</scope>
    <source>
        <strain evidence="1">CBHHK200</strain>
    </source>
</reference>
<evidence type="ECO:0000313" key="1">
    <source>
        <dbReference type="EMBL" id="KAJ7038557.1"/>
    </source>
</evidence>
<dbReference type="Proteomes" id="UP001218188">
    <property type="component" value="Unassembled WGS sequence"/>
</dbReference>
<comment type="caution">
    <text evidence="1">The sequence shown here is derived from an EMBL/GenBank/DDBJ whole genome shotgun (WGS) entry which is preliminary data.</text>
</comment>
<gene>
    <name evidence="1" type="ORF">C8F04DRAFT_1255835</name>
</gene>
<sequence length="390" mass="44663">MLTREAVCCLSRHWRAIGLADGVLWSHVFVSPRLERSDILRCSGRCSSDLDVYVELLDMTLDPSFLPWFTVHVAPLLLRCREISIVSPYTSPSMDLFRTLSTLDGTSLQSVYLDFRPVALHEQWMNSPIPPPFRGLLPQLRLFSMRRNFLLPSTTPFFQSLQELHLCSLRHPYMPTMETMLDIFRSTPSLVRLRLRDVECSGWRTSSLPLPILANLTHLAIINLTVGVIDLLSFVSMPSLHTFHLEYRHDNAMEYMQIAWVDIFLGVTTAIVRTESWDHDMFARVLCRFKAAIRIDLRKNDHLISGAFHHLVLTWEGYLVNAEIVLLPSWLPLVTAADLLTNPRRRSGSARLHLITPSSLFDLTTSVEYYLSADGTVRSRPVFGPVDFWV</sequence>